<dbReference type="AlphaFoldDB" id="A0A0S3T1L6"/>
<organism evidence="1 2">
    <name type="scientific">Vigna angularis var. angularis</name>
    <dbReference type="NCBI Taxonomy" id="157739"/>
    <lineage>
        <taxon>Eukaryota</taxon>
        <taxon>Viridiplantae</taxon>
        <taxon>Streptophyta</taxon>
        <taxon>Embryophyta</taxon>
        <taxon>Tracheophyta</taxon>
        <taxon>Spermatophyta</taxon>
        <taxon>Magnoliopsida</taxon>
        <taxon>eudicotyledons</taxon>
        <taxon>Gunneridae</taxon>
        <taxon>Pentapetalae</taxon>
        <taxon>rosids</taxon>
        <taxon>fabids</taxon>
        <taxon>Fabales</taxon>
        <taxon>Fabaceae</taxon>
        <taxon>Papilionoideae</taxon>
        <taxon>50 kb inversion clade</taxon>
        <taxon>NPAAA clade</taxon>
        <taxon>indigoferoid/millettioid clade</taxon>
        <taxon>Phaseoleae</taxon>
        <taxon>Vigna</taxon>
    </lineage>
</organism>
<protein>
    <submittedName>
        <fullName evidence="1">Uncharacterized protein</fullName>
    </submittedName>
</protein>
<gene>
    <name evidence="1" type="primary">Vigan.10G016200</name>
    <name evidence="1" type="ORF">VIGAN_10016200</name>
</gene>
<evidence type="ECO:0000313" key="2">
    <source>
        <dbReference type="Proteomes" id="UP000291084"/>
    </source>
</evidence>
<feature type="non-terminal residue" evidence="1">
    <location>
        <position position="1"/>
    </location>
</feature>
<accession>A0A0S3T1L6</accession>
<sequence length="70" mass="7929">SGARETISRRIDHLQWSPDGLRIIACGEGLGSSRSFFVCVCDIMFDFVYTCVVVLTETCFEFLLCYEPPK</sequence>
<keyword evidence="2" id="KW-1185">Reference proteome</keyword>
<name>A0A0S3T1L6_PHAAN</name>
<dbReference type="Proteomes" id="UP000291084">
    <property type="component" value="Chromosome 10"/>
</dbReference>
<proteinExistence type="predicted"/>
<reference evidence="1 2" key="1">
    <citation type="journal article" date="2015" name="Sci. Rep.">
        <title>The power of single molecule real-time sequencing technology in the de novo assembly of a eukaryotic genome.</title>
        <authorList>
            <person name="Sakai H."/>
            <person name="Naito K."/>
            <person name="Ogiso-Tanaka E."/>
            <person name="Takahashi Y."/>
            <person name="Iseki K."/>
            <person name="Muto C."/>
            <person name="Satou K."/>
            <person name="Teruya K."/>
            <person name="Shiroma A."/>
            <person name="Shimoji M."/>
            <person name="Hirano T."/>
            <person name="Itoh T."/>
            <person name="Kaga A."/>
            <person name="Tomooka N."/>
        </authorList>
    </citation>
    <scope>NUCLEOTIDE SEQUENCE [LARGE SCALE GENOMIC DNA]</scope>
    <source>
        <strain evidence="2">cv. Shumari</strain>
    </source>
</reference>
<dbReference type="EMBL" id="AP015043">
    <property type="protein sequence ID" value="BAT98815.1"/>
    <property type="molecule type" value="Genomic_DNA"/>
</dbReference>
<evidence type="ECO:0000313" key="1">
    <source>
        <dbReference type="EMBL" id="BAT98815.1"/>
    </source>
</evidence>